<dbReference type="EMBL" id="CATKSH010000024">
    <property type="protein sequence ID" value="CAI9121807.1"/>
    <property type="molecule type" value="Genomic_DNA"/>
</dbReference>
<dbReference type="PANTHER" id="PTHR37421">
    <property type="entry name" value="UPF0260 PROTEIN YCGN"/>
    <property type="match status" value="1"/>
</dbReference>
<feature type="compositionally biased region" description="Basic residues" evidence="2">
    <location>
        <begin position="159"/>
        <end position="169"/>
    </location>
</feature>
<evidence type="ECO:0000313" key="3">
    <source>
        <dbReference type="EMBL" id="CAI9121807.1"/>
    </source>
</evidence>
<gene>
    <name evidence="3" type="ORF">LMG32879_002661</name>
</gene>
<protein>
    <recommendedName>
        <fullName evidence="1">UPF0260 protein LMG32879_002661</fullName>
    </recommendedName>
</protein>
<dbReference type="PANTHER" id="PTHR37421:SF1">
    <property type="entry name" value="UPF0260 PROTEIN YCGN"/>
    <property type="match status" value="1"/>
</dbReference>
<comment type="caution">
    <text evidence="3">The sequence shown here is derived from an EMBL/GenBank/DDBJ whole genome shotgun (WGS) entry which is preliminary data.</text>
</comment>
<dbReference type="Proteomes" id="UP001176960">
    <property type="component" value="Unassembled WGS sequence"/>
</dbReference>
<evidence type="ECO:0000256" key="2">
    <source>
        <dbReference type="SAM" id="MobiDB-lite"/>
    </source>
</evidence>
<dbReference type="InterPro" id="IPR008228">
    <property type="entry name" value="UCP006173"/>
</dbReference>
<proteinExistence type="inferred from homology"/>
<evidence type="ECO:0000313" key="4">
    <source>
        <dbReference type="Proteomes" id="UP001176960"/>
    </source>
</evidence>
<feature type="region of interest" description="Disordered" evidence="2">
    <location>
        <begin position="150"/>
        <end position="169"/>
    </location>
</feature>
<comment type="similarity">
    <text evidence="1">Belongs to the UPF0260 family.</text>
</comment>
<dbReference type="RefSeq" id="WP_289840953.1">
    <property type="nucleotide sequence ID" value="NZ_CATKSH010000024.1"/>
</dbReference>
<dbReference type="AlphaFoldDB" id="A0AA35UQH1"/>
<evidence type="ECO:0000256" key="1">
    <source>
        <dbReference type="HAMAP-Rule" id="MF_00676"/>
    </source>
</evidence>
<dbReference type="Pfam" id="PF03692">
    <property type="entry name" value="CxxCxxCC"/>
    <property type="match status" value="1"/>
</dbReference>
<dbReference type="InterPro" id="IPR005358">
    <property type="entry name" value="Puta_zinc/iron-chelating_dom"/>
</dbReference>
<dbReference type="PIRSF" id="PIRSF006173">
    <property type="entry name" value="UCP006173"/>
    <property type="match status" value="1"/>
</dbReference>
<reference evidence="3" key="1">
    <citation type="submission" date="2023-03" db="EMBL/GenBank/DDBJ databases">
        <authorList>
            <person name="Cleenwerck I."/>
        </authorList>
    </citation>
    <scope>NUCLEOTIDE SEQUENCE</scope>
    <source>
        <strain evidence="3">LMG 32879</strain>
    </source>
</reference>
<name>A0AA35UQH1_9PROT</name>
<organism evidence="3 4">
    <name type="scientific">Brytella acorum</name>
    <dbReference type="NCBI Taxonomy" id="2959299"/>
    <lineage>
        <taxon>Bacteria</taxon>
        <taxon>Pseudomonadati</taxon>
        <taxon>Pseudomonadota</taxon>
        <taxon>Alphaproteobacteria</taxon>
        <taxon>Acetobacterales</taxon>
        <taxon>Acetobacteraceae</taxon>
        <taxon>Brytella</taxon>
    </lineage>
</organism>
<dbReference type="HAMAP" id="MF_00676">
    <property type="entry name" value="UPF0260"/>
    <property type="match status" value="1"/>
</dbReference>
<dbReference type="NCBIfam" id="NF003501">
    <property type="entry name" value="PRK05170.1-5"/>
    <property type="match status" value="1"/>
</dbReference>
<keyword evidence="4" id="KW-1185">Reference proteome</keyword>
<sequence>MTETPFWKTKTLGEMTRAEWESLCDGCGRCCLHKLRDEDNEALHYTNVACRLLDIQTCQCTDYPGRFRKVPDCVSLTPELLSEIDWLPVSCAYVLLRDGHDLPEWHPLISGTTESVHTSGASAGGRIISERRAGNLENYVVDWPNSWPTPAINAPSPGKRPKTHIRRKP</sequence>
<dbReference type="NCBIfam" id="NF003507">
    <property type="entry name" value="PRK05170.2-5"/>
    <property type="match status" value="1"/>
</dbReference>
<accession>A0AA35UQH1</accession>